<dbReference type="InterPro" id="IPR029033">
    <property type="entry name" value="His_PPase_superfam"/>
</dbReference>
<evidence type="ECO:0000313" key="2">
    <source>
        <dbReference type="EMBL" id="MBF6023656.1"/>
    </source>
</evidence>
<proteinExistence type="predicted"/>
<gene>
    <name evidence="2" type="ORF">IU514_06420</name>
</gene>
<accession>A0ABS0B4Q4</accession>
<organism evidence="2 3">
    <name type="scientific">Lysobacter niastensis</name>
    <dbReference type="NCBI Taxonomy" id="380629"/>
    <lineage>
        <taxon>Bacteria</taxon>
        <taxon>Pseudomonadati</taxon>
        <taxon>Pseudomonadota</taxon>
        <taxon>Gammaproteobacteria</taxon>
        <taxon>Lysobacterales</taxon>
        <taxon>Lysobacteraceae</taxon>
        <taxon>Lysobacter</taxon>
    </lineage>
</organism>
<dbReference type="Gene3D" id="3.40.50.1240">
    <property type="entry name" value="Phosphoglycerate mutase-like"/>
    <property type="match status" value="1"/>
</dbReference>
<dbReference type="InterPro" id="IPR013078">
    <property type="entry name" value="His_Pase_superF_clade-1"/>
</dbReference>
<keyword evidence="3" id="KW-1185">Reference proteome</keyword>
<protein>
    <submittedName>
        <fullName evidence="2">Histidine phosphatase family protein</fullName>
    </submittedName>
</protein>
<reference evidence="2 3" key="1">
    <citation type="submission" date="2020-11" db="EMBL/GenBank/DDBJ databases">
        <title>Draft Genome Sequence and Secondary Metabolite Biosynthetic Potential of the Lysobacter niastensis Type strain DSM 18481.</title>
        <authorList>
            <person name="Turrini P."/>
            <person name="Artuso I."/>
            <person name="Tescari M."/>
            <person name="Lugli G.A."/>
            <person name="Frangipani E."/>
            <person name="Ventura M."/>
            <person name="Visca P."/>
        </authorList>
    </citation>
    <scope>NUCLEOTIDE SEQUENCE [LARGE SCALE GENOMIC DNA]</scope>
    <source>
        <strain evidence="2 3">DSM 18481</strain>
    </source>
</reference>
<name>A0ABS0B4Q4_9GAMM</name>
<dbReference type="SUPFAM" id="SSF53254">
    <property type="entry name" value="Phosphoglycerate mutase-like"/>
    <property type="match status" value="1"/>
</dbReference>
<dbReference type="CDD" id="cd07067">
    <property type="entry name" value="HP_PGM_like"/>
    <property type="match status" value="1"/>
</dbReference>
<feature type="signal peptide" evidence="1">
    <location>
        <begin position="1"/>
        <end position="20"/>
    </location>
</feature>
<sequence>MRFLAPLLLCSVLNACATHAPVAEPGATFVLVRHAEKSTDDPKDPALTAAGHARAQRLADTLANAPLTAVYATAYRRTQQTAAPTAQARGLPVTTYDAKQPAAEFAASLRERHHDGSVLVVGHSNTVPGIAAALCDCTVTEMPETEYDRLITIRIAADGKAVLEQSRQH</sequence>
<evidence type="ECO:0000313" key="3">
    <source>
        <dbReference type="Proteomes" id="UP001429984"/>
    </source>
</evidence>
<dbReference type="RefSeq" id="WP_194930247.1">
    <property type="nucleotide sequence ID" value="NZ_JADLZT010000003.1"/>
</dbReference>
<keyword evidence="1" id="KW-0732">Signal</keyword>
<comment type="caution">
    <text evidence="2">The sequence shown here is derived from an EMBL/GenBank/DDBJ whole genome shotgun (WGS) entry which is preliminary data.</text>
</comment>
<dbReference type="Proteomes" id="UP001429984">
    <property type="component" value="Unassembled WGS sequence"/>
</dbReference>
<dbReference type="EMBL" id="JADLZT010000003">
    <property type="protein sequence ID" value="MBF6023656.1"/>
    <property type="molecule type" value="Genomic_DNA"/>
</dbReference>
<evidence type="ECO:0000256" key="1">
    <source>
        <dbReference type="SAM" id="SignalP"/>
    </source>
</evidence>
<dbReference type="SMART" id="SM00855">
    <property type="entry name" value="PGAM"/>
    <property type="match status" value="1"/>
</dbReference>
<dbReference type="Pfam" id="PF00300">
    <property type="entry name" value="His_Phos_1"/>
    <property type="match status" value="1"/>
</dbReference>
<feature type="chain" id="PRO_5045873363" evidence="1">
    <location>
        <begin position="21"/>
        <end position="169"/>
    </location>
</feature>